<protein>
    <recommendedName>
        <fullName evidence="3">Transposase</fullName>
    </recommendedName>
</protein>
<dbReference type="Proteomes" id="UP001500841">
    <property type="component" value="Unassembled WGS sequence"/>
</dbReference>
<gene>
    <name evidence="1" type="ORF">GCM10022392_27490</name>
</gene>
<name>A0ABP7X198_9SPHI</name>
<keyword evidence="2" id="KW-1185">Reference proteome</keyword>
<organism evidence="1 2">
    <name type="scientific">Mucilaginibacter panaciglaebae</name>
    <dbReference type="NCBI Taxonomy" id="502331"/>
    <lineage>
        <taxon>Bacteria</taxon>
        <taxon>Pseudomonadati</taxon>
        <taxon>Bacteroidota</taxon>
        <taxon>Sphingobacteriia</taxon>
        <taxon>Sphingobacteriales</taxon>
        <taxon>Sphingobacteriaceae</taxon>
        <taxon>Mucilaginibacter</taxon>
    </lineage>
</organism>
<proteinExistence type="predicted"/>
<comment type="caution">
    <text evidence="1">The sequence shown here is derived from an EMBL/GenBank/DDBJ whole genome shotgun (WGS) entry which is preliminary data.</text>
</comment>
<accession>A0ABP7X198</accession>
<evidence type="ECO:0000313" key="1">
    <source>
        <dbReference type="EMBL" id="GAA4101330.1"/>
    </source>
</evidence>
<reference evidence="2" key="1">
    <citation type="journal article" date="2019" name="Int. J. Syst. Evol. Microbiol.">
        <title>The Global Catalogue of Microorganisms (GCM) 10K type strain sequencing project: providing services to taxonomists for standard genome sequencing and annotation.</title>
        <authorList>
            <consortium name="The Broad Institute Genomics Platform"/>
            <consortium name="The Broad Institute Genome Sequencing Center for Infectious Disease"/>
            <person name="Wu L."/>
            <person name="Ma J."/>
        </authorList>
    </citation>
    <scope>NUCLEOTIDE SEQUENCE [LARGE SCALE GENOMIC DNA]</scope>
    <source>
        <strain evidence="2">JCM 17085</strain>
    </source>
</reference>
<sequence>MKKNKEEKILQERLMSGSSFRTLALKHGLSYGCVYRMVNKGITNPEKENAKRQVNAEDLPDDVKLLKELLRKERLKTELLNNIIDIADKELGTNIRKKSFAHVGVITNIY</sequence>
<evidence type="ECO:0008006" key="3">
    <source>
        <dbReference type="Google" id="ProtNLM"/>
    </source>
</evidence>
<evidence type="ECO:0000313" key="2">
    <source>
        <dbReference type="Proteomes" id="UP001500841"/>
    </source>
</evidence>
<dbReference type="EMBL" id="BAABCV010000010">
    <property type="protein sequence ID" value="GAA4101330.1"/>
    <property type="molecule type" value="Genomic_DNA"/>
</dbReference>
<dbReference type="RefSeq" id="WP_345105615.1">
    <property type="nucleotide sequence ID" value="NZ_BAABCV010000010.1"/>
</dbReference>